<evidence type="ECO:0000313" key="2">
    <source>
        <dbReference type="Proteomes" id="UP000000933"/>
    </source>
</evidence>
<dbReference type="AlphaFoldDB" id="D5H5Q4"/>
<protein>
    <submittedName>
        <fullName evidence="1">Uncharacterized protein</fullName>
    </submittedName>
</protein>
<gene>
    <name evidence="1" type="ordered locus">SRM_00438</name>
</gene>
<dbReference type="HOGENOM" id="CLU_2525619_0_0_10"/>
<proteinExistence type="predicted"/>
<reference evidence="1 2" key="1">
    <citation type="journal article" date="2010" name="ISME J.">
        <title>Fine-scale evolution: genomic, phenotypic and ecological differentiation in two coexisting Salinibacter ruber strains.</title>
        <authorList>
            <person name="Pena A."/>
            <person name="Teeling H."/>
            <person name="Huerta-Cepas J."/>
            <person name="Santos F."/>
            <person name="Yarza P."/>
            <person name="Brito-Echeverria J."/>
            <person name="Lucio M."/>
            <person name="Schmitt-Kopplin P."/>
            <person name="Meseguer I."/>
            <person name="Schenowitz C."/>
            <person name="Dossat C."/>
            <person name="Barbe V."/>
            <person name="Dopazo J."/>
            <person name="Rossello-Mora R."/>
            <person name="Schuler M."/>
            <person name="Glockner F.O."/>
            <person name="Amann R."/>
            <person name="Gabaldon T."/>
            <person name="Anton J."/>
        </authorList>
    </citation>
    <scope>NUCLEOTIDE SEQUENCE [LARGE SCALE GENOMIC DNA]</scope>
    <source>
        <strain evidence="1 2">M8</strain>
    </source>
</reference>
<reference evidence="2" key="2">
    <citation type="submission" date="2010-04" db="EMBL/GenBank/DDBJ databases">
        <title>Genome sequence of Salinibacter ruber M8.</title>
        <authorList>
            <consortium name="Genoscope"/>
        </authorList>
    </citation>
    <scope>NUCLEOTIDE SEQUENCE [LARGE SCALE GENOMIC DNA]</scope>
    <source>
        <strain evidence="2">M8</strain>
    </source>
</reference>
<dbReference type="Proteomes" id="UP000000933">
    <property type="component" value="Chromosome"/>
</dbReference>
<sequence>MHERSTVDGLHKTMGTGRLRAGSSPFRFVAVRKAALHRKPSAPHRPGPTAKSIAEAGETVAVRLPRSPFVDLAILRSVSSPTLL</sequence>
<dbReference type="EMBL" id="FP565814">
    <property type="protein sequence ID" value="CBH23359.1"/>
    <property type="molecule type" value="Genomic_DNA"/>
</dbReference>
<evidence type="ECO:0000313" key="1">
    <source>
        <dbReference type="EMBL" id="CBH23359.1"/>
    </source>
</evidence>
<accession>D5H5Q4</accession>
<name>D5H5Q4_SALRM</name>
<dbReference type="KEGG" id="srm:SRM_00438"/>
<organism evidence="1 2">
    <name type="scientific">Salinibacter ruber (strain M8)</name>
    <dbReference type="NCBI Taxonomy" id="761659"/>
    <lineage>
        <taxon>Bacteria</taxon>
        <taxon>Pseudomonadati</taxon>
        <taxon>Rhodothermota</taxon>
        <taxon>Rhodothermia</taxon>
        <taxon>Rhodothermales</taxon>
        <taxon>Salinibacteraceae</taxon>
        <taxon>Salinibacter</taxon>
    </lineage>
</organism>